<comment type="similarity">
    <text evidence="4">Belongs to the flavoredoxin family.</text>
</comment>
<gene>
    <name evidence="6" type="ORF">METZ01_LOCUS454474</name>
</gene>
<dbReference type="InterPro" id="IPR002563">
    <property type="entry name" value="Flavin_Rdtase-like_dom"/>
</dbReference>
<dbReference type="AlphaFoldDB" id="A0A383A251"/>
<evidence type="ECO:0000256" key="2">
    <source>
        <dbReference type="ARBA" id="ARBA00022630"/>
    </source>
</evidence>
<name>A0A383A251_9ZZZZ</name>
<feature type="domain" description="Flavin reductase like" evidence="5">
    <location>
        <begin position="30"/>
        <end position="182"/>
    </location>
</feature>
<feature type="non-terminal residue" evidence="6">
    <location>
        <position position="202"/>
    </location>
</feature>
<dbReference type="GO" id="GO:0010181">
    <property type="term" value="F:FMN binding"/>
    <property type="evidence" value="ECO:0007669"/>
    <property type="project" value="InterPro"/>
</dbReference>
<evidence type="ECO:0000256" key="4">
    <source>
        <dbReference type="ARBA" id="ARBA00038054"/>
    </source>
</evidence>
<dbReference type="SUPFAM" id="SSF50475">
    <property type="entry name" value="FMN-binding split barrel"/>
    <property type="match status" value="1"/>
</dbReference>
<evidence type="ECO:0000256" key="1">
    <source>
        <dbReference type="ARBA" id="ARBA00001917"/>
    </source>
</evidence>
<comment type="cofactor">
    <cofactor evidence="1">
        <name>FMN</name>
        <dbReference type="ChEBI" id="CHEBI:58210"/>
    </cofactor>
</comment>
<dbReference type="Gene3D" id="2.30.110.10">
    <property type="entry name" value="Electron Transport, Fmn-binding Protein, Chain A"/>
    <property type="match status" value="1"/>
</dbReference>
<dbReference type="PANTHER" id="PTHR33798:SF5">
    <property type="entry name" value="FLAVIN REDUCTASE LIKE DOMAIN-CONTAINING PROTEIN"/>
    <property type="match status" value="1"/>
</dbReference>
<evidence type="ECO:0000313" key="6">
    <source>
        <dbReference type="EMBL" id="SVE01620.1"/>
    </source>
</evidence>
<organism evidence="6">
    <name type="scientific">marine metagenome</name>
    <dbReference type="NCBI Taxonomy" id="408172"/>
    <lineage>
        <taxon>unclassified sequences</taxon>
        <taxon>metagenomes</taxon>
        <taxon>ecological metagenomes</taxon>
    </lineage>
</organism>
<dbReference type="InterPro" id="IPR012349">
    <property type="entry name" value="Split_barrel_FMN-bd"/>
</dbReference>
<accession>A0A383A251</accession>
<keyword evidence="2" id="KW-0285">Flavoprotein</keyword>
<dbReference type="Pfam" id="PF01613">
    <property type="entry name" value="Flavin_Reduct"/>
    <property type="match status" value="1"/>
</dbReference>
<evidence type="ECO:0000259" key="5">
    <source>
        <dbReference type="SMART" id="SM00903"/>
    </source>
</evidence>
<proteinExistence type="inferred from homology"/>
<protein>
    <recommendedName>
        <fullName evidence="5">Flavin reductase like domain-containing protein</fullName>
    </recommendedName>
</protein>
<dbReference type="SMART" id="SM00903">
    <property type="entry name" value="Flavin_Reduct"/>
    <property type="match status" value="1"/>
</dbReference>
<sequence length="202" mass="21835">MKKSSSDLIQHRTIQTDEVTGLDRYQLLTSLVVPRPIGWISTYGKNGVLNLAPFSFFSAVAASPMLVSVSIGTRMGNPKDSLRNIRDQKAFCVNIVTEAQVQKMNETSADFSPEQDEFERANVPVGVAGMVNAPYVGNCPAVLECELYRDLDLGDAGGLLLGEVKAVRLDSSIGFKEGSHLIDTTDLRPVARLGGAEYTLLG</sequence>
<dbReference type="PANTHER" id="PTHR33798">
    <property type="entry name" value="FLAVOPROTEIN OXYGENASE"/>
    <property type="match status" value="1"/>
</dbReference>
<dbReference type="EMBL" id="UINC01188411">
    <property type="protein sequence ID" value="SVE01620.1"/>
    <property type="molecule type" value="Genomic_DNA"/>
</dbReference>
<evidence type="ECO:0000256" key="3">
    <source>
        <dbReference type="ARBA" id="ARBA00022643"/>
    </source>
</evidence>
<keyword evidence="3" id="KW-0288">FMN</keyword>
<reference evidence="6" key="1">
    <citation type="submission" date="2018-05" db="EMBL/GenBank/DDBJ databases">
        <authorList>
            <person name="Lanie J.A."/>
            <person name="Ng W.-L."/>
            <person name="Kazmierczak K.M."/>
            <person name="Andrzejewski T.M."/>
            <person name="Davidsen T.M."/>
            <person name="Wayne K.J."/>
            <person name="Tettelin H."/>
            <person name="Glass J.I."/>
            <person name="Rusch D."/>
            <person name="Podicherti R."/>
            <person name="Tsui H.-C.T."/>
            <person name="Winkler M.E."/>
        </authorList>
    </citation>
    <scope>NUCLEOTIDE SEQUENCE</scope>
</reference>